<dbReference type="AlphaFoldDB" id="A0A8N4EU39"/>
<feature type="coiled-coil region" evidence="1">
    <location>
        <begin position="690"/>
        <end position="728"/>
    </location>
</feature>
<proteinExistence type="predicted"/>
<dbReference type="Proteomes" id="UP000504607">
    <property type="component" value="Unplaced"/>
</dbReference>
<reference evidence="4" key="1">
    <citation type="submission" date="2025-08" db="UniProtKB">
        <authorList>
            <consortium name="RefSeq"/>
        </authorList>
    </citation>
    <scope>IDENTIFICATION</scope>
</reference>
<evidence type="ECO:0000313" key="3">
    <source>
        <dbReference type="Proteomes" id="UP000504607"/>
    </source>
</evidence>
<dbReference type="PANTHER" id="PTHR33883">
    <property type="entry name" value="WPP DOMAIN-ASSOCIATED PROTEIN"/>
    <property type="match status" value="1"/>
</dbReference>
<feature type="coiled-coil region" evidence="1">
    <location>
        <begin position="613"/>
        <end position="640"/>
    </location>
</feature>
<dbReference type="InterPro" id="IPR037490">
    <property type="entry name" value="WAP"/>
</dbReference>
<dbReference type="OrthoDB" id="619142at2759"/>
<keyword evidence="2" id="KW-1133">Transmembrane helix</keyword>
<evidence type="ECO:0000313" key="4">
    <source>
        <dbReference type="RefSeq" id="XP_029117309.1"/>
    </source>
</evidence>
<feature type="transmembrane region" description="Helical" evidence="2">
    <location>
        <begin position="864"/>
        <end position="882"/>
    </location>
</feature>
<gene>
    <name evidence="4" type="primary">LOC105034010</name>
</gene>
<dbReference type="RefSeq" id="XP_029117309.1">
    <property type="nucleotide sequence ID" value="XM_029261476.1"/>
</dbReference>
<dbReference type="PANTHER" id="PTHR33883:SF10">
    <property type="entry name" value="WPP DOMAIN-ASSOCIATED PROTEIN"/>
    <property type="match status" value="1"/>
</dbReference>
<evidence type="ECO:0000256" key="1">
    <source>
        <dbReference type="SAM" id="Coils"/>
    </source>
</evidence>
<accession>A0A8N4EU39</accession>
<feature type="coiled-coil region" evidence="1">
    <location>
        <begin position="286"/>
        <end position="320"/>
    </location>
</feature>
<keyword evidence="1" id="KW-0175">Coiled coil</keyword>
<feature type="coiled-coil region" evidence="1">
    <location>
        <begin position="88"/>
        <end position="115"/>
    </location>
</feature>
<protein>
    <submittedName>
        <fullName evidence="4">WPP domain-associated protein isoform X1</fullName>
    </submittedName>
</protein>
<keyword evidence="2" id="KW-0472">Membrane</keyword>
<organism evidence="3 4">
    <name type="scientific">Elaeis guineensis var. tenera</name>
    <name type="common">Oil palm</name>
    <dbReference type="NCBI Taxonomy" id="51953"/>
    <lineage>
        <taxon>Eukaryota</taxon>
        <taxon>Viridiplantae</taxon>
        <taxon>Streptophyta</taxon>
        <taxon>Embryophyta</taxon>
        <taxon>Tracheophyta</taxon>
        <taxon>Spermatophyta</taxon>
        <taxon>Magnoliopsida</taxon>
        <taxon>Liliopsida</taxon>
        <taxon>Arecaceae</taxon>
        <taxon>Arecoideae</taxon>
        <taxon>Cocoseae</taxon>
        <taxon>Elaeidinae</taxon>
        <taxon>Elaeis</taxon>
    </lineage>
</organism>
<sequence length="896" mass="103730">MERMESSGVQLPLENSEVLDERLGTSADGSLSSSRSFKGNENIGNDSAFYEKFLLDDLDSYWDEINSRLSISRMVSDSVIKGIVNAVVEEAAAKIASKEAEIATLNEMLRSCKSDAALRNRLAPVVMLPKPSAIMIEIEKTNSELHQIYSDASIYSNYEKQLGSIKLAAEEQLHRLQEDLQDLKTSNCYGRIDVSSMDSGMFSILPAVKADEKLLEIDGRIDDLKVMLASGYEQINDIFFSMKTSIWEKQWEHEFQKEISNFMIQNSIRSLQDEFETKLYEQRGLINTLIKNRQEKVAELATLREELDDISKSLSSSENNYESFEEWSAAKRKELFSGKVLGNHHFPSHPEENGTIMMEKSEDSSKVMLEVAELSQLKHMTKEELVSYFKTEMTKMRRHHESALQEKTEELFRFKRDFLKEKGSSPFRKDKDCELLKKKIPKVILKLNEILLEKEKLPPFHDDHDELCRLKERIDCLFSDNQHLRGLLLDKRKEIKHLSSQVSDAVSQISLHSSVEPNFLKQIMKFKGDMEDMKTETSIRDELYNIILRELISEHKCIVEDMRIETISLQEIGSVIIKGVAWDATSTINFVISKYCTEKASLETKIFEKDKALKFEIEENKKLKQKIASLSSVMKEKEKLAIETGSTLMQQKEQLDLVHQELGLFRDQVRRQEILISDFKVESYSMKSRLNEAMQQIHQYELEINKLNEKLESAIDVLEEERKQKAMLHHIIEEKQKSLSLSDTKGGEQAKQLDHIIVTAMELSKVAVDFESRSAEKIKRTESRLNMLSHQFESLVKQAVLLKKKEFWYKQILEIRCSNLQKAEAEVDLLGDEVDALLGLLGKIYVALDHYSPVLQHYPGVRDFFFIFILLLIIFCMFYNLMMLRMIDFQQLFEYD</sequence>
<keyword evidence="2" id="KW-0812">Transmembrane</keyword>
<evidence type="ECO:0000256" key="2">
    <source>
        <dbReference type="SAM" id="Phobius"/>
    </source>
</evidence>
<feature type="coiled-coil region" evidence="1">
    <location>
        <begin position="778"/>
        <end position="840"/>
    </location>
</feature>
<name>A0A8N4EU39_ELAGV</name>
<keyword evidence="3" id="KW-1185">Reference proteome</keyword>